<dbReference type="FunFam" id="3.40.1080.20:FF:000001">
    <property type="entry name" value="Acetyl-CoA hydrolase Ach1"/>
    <property type="match status" value="1"/>
</dbReference>
<dbReference type="Gene3D" id="3.30.750.70">
    <property type="entry name" value="4-hydroxybutyrate coenzyme like domains"/>
    <property type="match status" value="1"/>
</dbReference>
<dbReference type="NCBIfam" id="TIGR03458">
    <property type="entry name" value="YgfH_subfam"/>
    <property type="match status" value="1"/>
</dbReference>
<dbReference type="Gene3D" id="3.40.1080.10">
    <property type="entry name" value="Glutaconate Coenzyme A-transferase"/>
    <property type="match status" value="1"/>
</dbReference>
<dbReference type="PANTHER" id="PTHR43609">
    <property type="entry name" value="ACETYL-COA HYDROLASE"/>
    <property type="match status" value="1"/>
</dbReference>
<dbReference type="SUPFAM" id="SSF100950">
    <property type="entry name" value="NagB/RpiA/CoA transferase-like"/>
    <property type="match status" value="2"/>
</dbReference>
<sequence>MAEERVHNAAFRHRIMDADEAAGLIAHGDVVGMGGFGPGGTPKALPRALARRAIARHEQGEPFAISLLTGASTTPDVDGVLARAEAISFRMPYMGDADLRAQANEGKVAYVDTHLSRVAPWARAGFFGKVDVAVIEAALIREDGGIVPTLAIGNAKTWLEMADRVIIEVNGWHTTELEGIHDIWAGDREAGARLPVVSWAGERIGGTVLRVPPEKIAAVVRTDEGDLGQSFRAVPDATRIAGHIIEFLKHEVARGRLPEALPPLQSGVGNIANAVMTALADAPFENLTAYTEVIQDGMLDMVRSGKMRVVSGASLYLSNVQAAAAKADMGVLRDRLVLRQQEVSNNPAVARGLNCITMNAGIEADIYGNVNSTRVMGSRVQNGIGGSGDFARSALLSIFMLPSVARNGAISSIVPMVSHVDNINQDVHVLVTEQGLADLRGLSARRRARVIIENCAHPDFRPQLRDYLARAERVDGGGGDTPHLLGEALSWHQRFIDTGSMRI</sequence>
<feature type="domain" description="Acetyl-CoA hydrolase/transferase N-terminal" evidence="4">
    <location>
        <begin position="11"/>
        <end position="171"/>
    </location>
</feature>
<name>A0A7W4IUW6_9PROT</name>
<dbReference type="EMBL" id="JABEQD010000010">
    <property type="protein sequence ID" value="MBB2169510.1"/>
    <property type="molecule type" value="Genomic_DNA"/>
</dbReference>
<dbReference type="InterPro" id="IPR038460">
    <property type="entry name" value="AcetylCoA_hyd_C_sf"/>
</dbReference>
<evidence type="ECO:0000259" key="5">
    <source>
        <dbReference type="Pfam" id="PF13336"/>
    </source>
</evidence>
<evidence type="ECO:0000259" key="4">
    <source>
        <dbReference type="Pfam" id="PF02550"/>
    </source>
</evidence>
<organism evidence="6 7">
    <name type="scientific">Gluconacetobacter aggeris</name>
    <dbReference type="NCBI Taxonomy" id="1286186"/>
    <lineage>
        <taxon>Bacteria</taxon>
        <taxon>Pseudomonadati</taxon>
        <taxon>Pseudomonadota</taxon>
        <taxon>Alphaproteobacteria</taxon>
        <taxon>Acetobacterales</taxon>
        <taxon>Acetobacteraceae</taxon>
        <taxon>Gluconacetobacter</taxon>
    </lineage>
</organism>
<dbReference type="Pfam" id="PF02550">
    <property type="entry name" value="AcetylCoA_hydro"/>
    <property type="match status" value="1"/>
</dbReference>
<feature type="domain" description="Acetyl-CoA hydrolase/transferase C-terminal" evidence="5">
    <location>
        <begin position="334"/>
        <end position="467"/>
    </location>
</feature>
<dbReference type="InterPro" id="IPR037171">
    <property type="entry name" value="NagB/RpiA_transferase-like"/>
</dbReference>
<dbReference type="GO" id="GO:0008775">
    <property type="term" value="F:acetate CoA-transferase activity"/>
    <property type="evidence" value="ECO:0007669"/>
    <property type="project" value="InterPro"/>
</dbReference>
<comment type="similarity">
    <text evidence="1">Belongs to the acetyl-CoA hydrolase/transferase family.</text>
</comment>
<evidence type="ECO:0000256" key="3">
    <source>
        <dbReference type="PIRSR" id="PIRSR617821-2"/>
    </source>
</evidence>
<reference evidence="6 7" key="1">
    <citation type="submission" date="2020-04" db="EMBL/GenBank/DDBJ databases">
        <title>Description of novel Gluconacetobacter.</title>
        <authorList>
            <person name="Sombolestani A."/>
        </authorList>
    </citation>
    <scope>NUCLEOTIDE SEQUENCE [LARGE SCALE GENOMIC DNA]</scope>
    <source>
        <strain evidence="6 7">LMG 27801</strain>
    </source>
</reference>
<feature type="binding site" evidence="3">
    <location>
        <position position="386"/>
    </location>
    <ligand>
        <name>CoA</name>
        <dbReference type="ChEBI" id="CHEBI:57287"/>
    </ligand>
</feature>
<proteinExistence type="inferred from homology"/>
<comment type="caution">
    <text evidence="6">The sequence shown here is derived from an EMBL/GenBank/DDBJ whole genome shotgun (WGS) entry which is preliminary data.</text>
</comment>
<dbReference type="Proteomes" id="UP000559860">
    <property type="component" value="Unassembled WGS sequence"/>
</dbReference>
<dbReference type="InterPro" id="IPR026888">
    <property type="entry name" value="AcetylCoA_hyd_C"/>
</dbReference>
<keyword evidence="7" id="KW-1185">Reference proteome</keyword>
<evidence type="ECO:0000313" key="6">
    <source>
        <dbReference type="EMBL" id="MBB2169510.1"/>
    </source>
</evidence>
<dbReference type="Gene3D" id="3.40.1080.20">
    <property type="entry name" value="Acetyl-CoA hydrolase/transferase C-terminal domain"/>
    <property type="match status" value="1"/>
</dbReference>
<dbReference type="GO" id="GO:0006083">
    <property type="term" value="P:acetate metabolic process"/>
    <property type="evidence" value="ECO:0007669"/>
    <property type="project" value="InterPro"/>
</dbReference>
<dbReference type="InterPro" id="IPR017821">
    <property type="entry name" value="Succinate_CoA_transferase"/>
</dbReference>
<dbReference type="RefSeq" id="WP_182987014.1">
    <property type="nucleotide sequence ID" value="NZ_JABEQD010000010.1"/>
</dbReference>
<feature type="binding site" evidence="3">
    <location>
        <position position="362"/>
    </location>
    <ligand>
        <name>CoA</name>
        <dbReference type="ChEBI" id="CHEBI:57287"/>
    </ligand>
</feature>
<accession>A0A7W4IUW6</accession>
<dbReference type="InterPro" id="IPR003702">
    <property type="entry name" value="ActCoA_hydro_N"/>
</dbReference>
<evidence type="ECO:0000256" key="1">
    <source>
        <dbReference type="ARBA" id="ARBA00009632"/>
    </source>
</evidence>
<dbReference type="InterPro" id="IPR046433">
    <property type="entry name" value="ActCoA_hydro"/>
</dbReference>
<dbReference type="GO" id="GO:0003986">
    <property type="term" value="F:acetyl-CoA hydrolase activity"/>
    <property type="evidence" value="ECO:0007669"/>
    <property type="project" value="TreeGrafter"/>
</dbReference>
<evidence type="ECO:0000256" key="2">
    <source>
        <dbReference type="PIRSR" id="PIRSR617821-1"/>
    </source>
</evidence>
<evidence type="ECO:0000313" key="7">
    <source>
        <dbReference type="Proteomes" id="UP000559860"/>
    </source>
</evidence>
<feature type="binding site" evidence="3">
    <location>
        <position position="382"/>
    </location>
    <ligand>
        <name>CoA</name>
        <dbReference type="ChEBI" id="CHEBI:57287"/>
    </ligand>
</feature>
<feature type="active site" description="5-glutamyl coenzyme A thioester intermediate" evidence="2">
    <location>
        <position position="292"/>
    </location>
</feature>
<protein>
    <submittedName>
        <fullName evidence="6">Succinate CoA transferase</fullName>
    </submittedName>
</protein>
<dbReference type="GO" id="GO:0006084">
    <property type="term" value="P:acetyl-CoA metabolic process"/>
    <property type="evidence" value="ECO:0007669"/>
    <property type="project" value="InterPro"/>
</dbReference>
<dbReference type="AlphaFoldDB" id="A0A7W4IUW6"/>
<gene>
    <name evidence="6" type="ORF">HLH36_14315</name>
</gene>
<keyword evidence="6" id="KW-0808">Transferase</keyword>
<dbReference type="PANTHER" id="PTHR43609:SF1">
    <property type="entry name" value="ACETYL-COA HYDROLASE"/>
    <property type="match status" value="1"/>
</dbReference>
<dbReference type="Pfam" id="PF13336">
    <property type="entry name" value="AcetylCoA_hyd_C"/>
    <property type="match status" value="1"/>
</dbReference>